<dbReference type="Proteomes" id="UP000835052">
    <property type="component" value="Unassembled WGS sequence"/>
</dbReference>
<comment type="caution">
    <text evidence="6">The sequence shown here is derived from an EMBL/GenBank/DDBJ whole genome shotgun (WGS) entry which is preliminary data.</text>
</comment>
<name>A0A8S1HSR1_9PELO</name>
<dbReference type="InterPro" id="IPR016763">
    <property type="entry name" value="VAP"/>
</dbReference>
<dbReference type="Gene3D" id="2.60.40.10">
    <property type="entry name" value="Immunoglobulins"/>
    <property type="match status" value="1"/>
</dbReference>
<keyword evidence="7" id="KW-1185">Reference proteome</keyword>
<dbReference type="PROSITE" id="PS50202">
    <property type="entry name" value="MSP"/>
    <property type="match status" value="1"/>
</dbReference>
<evidence type="ECO:0000256" key="1">
    <source>
        <dbReference type="ARBA" id="ARBA00008932"/>
    </source>
</evidence>
<proteinExistence type="inferred from homology"/>
<dbReference type="InterPro" id="IPR008962">
    <property type="entry name" value="PapD-like_sf"/>
</dbReference>
<evidence type="ECO:0000256" key="4">
    <source>
        <dbReference type="SAM" id="MobiDB-lite"/>
    </source>
</evidence>
<sequence>HVLIRKSGKFAAYSDATVEGVVDRTILYIAQASFVPTNFNHSRGIVMNQLVRFMGLKSELYRPDASSYVQAVADVPLVSQPGFNPLQLQWPFDPESITIPLWAREKYRLTQYCPARNDADIGAGQRVGLLTKWDTVKLNTMYCPERTIEADPTRGPCVFCSLIVSRNMKRGTPTITGPSPATHVAPARFIQVNPTVLDFHGKAGEVLDRKIQLTNSVHGRIAWRVLTNAPTRYVISPSKGFLGPTESLQVNVMLIDGAKYHHRHRFIVQGKAAPGEDTDRKTIWKETPAPTPLQSIRVKTVSAPLDSKNGTPTSSCSTNSSAPSTPTSQSDVSENGSVEEPKSHGVHSTKIDELTDKVRTAVDKKQQEVCRLVAVVNEVKMLEVELDRETQAVQELSERIKLGEAQFSALSEKERQMKGEIEHLRKAIPANIRAGNQHVAEN</sequence>
<organism evidence="6 7">
    <name type="scientific">Caenorhabditis auriculariae</name>
    <dbReference type="NCBI Taxonomy" id="2777116"/>
    <lineage>
        <taxon>Eukaryota</taxon>
        <taxon>Metazoa</taxon>
        <taxon>Ecdysozoa</taxon>
        <taxon>Nematoda</taxon>
        <taxon>Chromadorea</taxon>
        <taxon>Rhabditida</taxon>
        <taxon>Rhabditina</taxon>
        <taxon>Rhabditomorpha</taxon>
        <taxon>Rhabditoidea</taxon>
        <taxon>Rhabditidae</taxon>
        <taxon>Peloderinae</taxon>
        <taxon>Caenorhabditis</taxon>
    </lineage>
</organism>
<reference evidence="6" key="1">
    <citation type="submission" date="2020-10" db="EMBL/GenBank/DDBJ databases">
        <authorList>
            <person name="Kikuchi T."/>
        </authorList>
    </citation>
    <scope>NUCLEOTIDE SEQUENCE</scope>
    <source>
        <strain evidence="6">NKZ352</strain>
    </source>
</reference>
<feature type="non-terminal residue" evidence="6">
    <location>
        <position position="1"/>
    </location>
</feature>
<feature type="region of interest" description="Disordered" evidence="4">
    <location>
        <begin position="271"/>
        <end position="352"/>
    </location>
</feature>
<feature type="compositionally biased region" description="Low complexity" evidence="4">
    <location>
        <begin position="311"/>
        <end position="330"/>
    </location>
</feature>
<keyword evidence="3" id="KW-0175">Coiled coil</keyword>
<protein>
    <recommendedName>
        <fullName evidence="2">Major sperm protein</fullName>
    </recommendedName>
</protein>
<dbReference type="OrthoDB" id="5850517at2759"/>
<evidence type="ECO:0000313" key="6">
    <source>
        <dbReference type="EMBL" id="CAD6199149.1"/>
    </source>
</evidence>
<dbReference type="AlphaFoldDB" id="A0A8S1HSR1"/>
<comment type="similarity">
    <text evidence="1">Belongs to the VAMP-associated protein (VAP) (TC 9.B.17) family.</text>
</comment>
<evidence type="ECO:0000313" key="7">
    <source>
        <dbReference type="Proteomes" id="UP000835052"/>
    </source>
</evidence>
<gene>
    <name evidence="6" type="ORF">CAUJ_LOCUS15053</name>
</gene>
<feature type="domain" description="MSP" evidence="5">
    <location>
        <begin position="189"/>
        <end position="301"/>
    </location>
</feature>
<evidence type="ECO:0000256" key="3">
    <source>
        <dbReference type="SAM" id="Coils"/>
    </source>
</evidence>
<evidence type="ECO:0000256" key="2">
    <source>
        <dbReference type="RuleBase" id="RU003425"/>
    </source>
</evidence>
<dbReference type="GO" id="GO:0005789">
    <property type="term" value="C:endoplasmic reticulum membrane"/>
    <property type="evidence" value="ECO:0007669"/>
    <property type="project" value="InterPro"/>
</dbReference>
<feature type="coiled-coil region" evidence="3">
    <location>
        <begin position="379"/>
        <end position="413"/>
    </location>
</feature>
<dbReference type="InterPro" id="IPR013783">
    <property type="entry name" value="Ig-like_fold"/>
</dbReference>
<dbReference type="GO" id="GO:0005886">
    <property type="term" value="C:plasma membrane"/>
    <property type="evidence" value="ECO:0007669"/>
    <property type="project" value="TreeGrafter"/>
</dbReference>
<keyword evidence="2" id="KW-0206">Cytoskeleton</keyword>
<evidence type="ECO:0000259" key="5">
    <source>
        <dbReference type="PROSITE" id="PS50202"/>
    </source>
</evidence>
<feature type="compositionally biased region" description="Basic and acidic residues" evidence="4">
    <location>
        <begin position="339"/>
        <end position="352"/>
    </location>
</feature>
<dbReference type="GO" id="GO:0090158">
    <property type="term" value="P:endoplasmic reticulum membrane organization"/>
    <property type="evidence" value="ECO:0007669"/>
    <property type="project" value="TreeGrafter"/>
</dbReference>
<dbReference type="PANTHER" id="PTHR10809:SF164">
    <property type="entry name" value="MAJOR SPERM PROTEIN"/>
    <property type="match status" value="1"/>
</dbReference>
<dbReference type="GO" id="GO:0033149">
    <property type="term" value="F:FFAT motif binding"/>
    <property type="evidence" value="ECO:0007669"/>
    <property type="project" value="TreeGrafter"/>
</dbReference>
<dbReference type="PANTHER" id="PTHR10809">
    <property type="entry name" value="VESICLE-ASSOCIATED MEMBRANE PROTEIN-ASSOCIATED PROTEIN"/>
    <property type="match status" value="1"/>
</dbReference>
<dbReference type="GO" id="GO:0061817">
    <property type="term" value="P:endoplasmic reticulum-plasma membrane tethering"/>
    <property type="evidence" value="ECO:0007669"/>
    <property type="project" value="TreeGrafter"/>
</dbReference>
<dbReference type="Pfam" id="PF00635">
    <property type="entry name" value="Motile_Sperm"/>
    <property type="match status" value="1"/>
</dbReference>
<dbReference type="SUPFAM" id="SSF49354">
    <property type="entry name" value="PapD-like"/>
    <property type="match status" value="1"/>
</dbReference>
<keyword evidence="2" id="KW-0963">Cytoplasm</keyword>
<comment type="function">
    <text evidence="2">Central component in molecular interactions underlying sperm crawling. Forms an extensive filament system that extends from sperm villipoda, along the leading edge of the pseudopod.</text>
</comment>
<dbReference type="InterPro" id="IPR000535">
    <property type="entry name" value="MSP_dom"/>
</dbReference>
<dbReference type="EMBL" id="CAJGYM010000158">
    <property type="protein sequence ID" value="CAD6199149.1"/>
    <property type="molecule type" value="Genomic_DNA"/>
</dbReference>
<accession>A0A8S1HSR1</accession>